<dbReference type="InterPro" id="IPR001633">
    <property type="entry name" value="EAL_dom"/>
</dbReference>
<feature type="transmembrane region" description="Helical" evidence="1">
    <location>
        <begin position="130"/>
        <end position="153"/>
    </location>
</feature>
<dbReference type="PANTHER" id="PTHR44757">
    <property type="entry name" value="DIGUANYLATE CYCLASE DGCP"/>
    <property type="match status" value="1"/>
</dbReference>
<evidence type="ECO:0000313" key="5">
    <source>
        <dbReference type="Proteomes" id="UP000001116"/>
    </source>
</evidence>
<feature type="domain" description="GGDEF" evidence="3">
    <location>
        <begin position="357"/>
        <end position="485"/>
    </location>
</feature>
<dbReference type="AlphaFoldDB" id="A6WF17"/>
<dbReference type="InterPro" id="IPR043128">
    <property type="entry name" value="Rev_trsase/Diguanyl_cyclase"/>
</dbReference>
<dbReference type="HOGENOM" id="CLU_000445_129_3_11"/>
<feature type="domain" description="EAL" evidence="2">
    <location>
        <begin position="494"/>
        <end position="750"/>
    </location>
</feature>
<evidence type="ECO:0000256" key="1">
    <source>
        <dbReference type="SAM" id="Phobius"/>
    </source>
</evidence>
<dbReference type="InterPro" id="IPR029787">
    <property type="entry name" value="Nucleotide_cyclase"/>
</dbReference>
<feature type="transmembrane region" description="Helical" evidence="1">
    <location>
        <begin position="16"/>
        <end position="33"/>
    </location>
</feature>
<proteinExistence type="predicted"/>
<dbReference type="InterPro" id="IPR000160">
    <property type="entry name" value="GGDEF_dom"/>
</dbReference>
<dbReference type="SUPFAM" id="SSF55073">
    <property type="entry name" value="Nucleotide cyclase"/>
    <property type="match status" value="1"/>
</dbReference>
<dbReference type="InterPro" id="IPR035919">
    <property type="entry name" value="EAL_sf"/>
</dbReference>
<organism evidence="4 5">
    <name type="scientific">Kineococcus radiotolerans (strain ATCC BAA-149 / DSM 14245 / SRS30216)</name>
    <dbReference type="NCBI Taxonomy" id="266940"/>
    <lineage>
        <taxon>Bacteria</taxon>
        <taxon>Bacillati</taxon>
        <taxon>Actinomycetota</taxon>
        <taxon>Actinomycetes</taxon>
        <taxon>Kineosporiales</taxon>
        <taxon>Kineosporiaceae</taxon>
        <taxon>Kineococcus</taxon>
    </lineage>
</organism>
<sequence>MDLGPRPGAGAGRRHGWLGWVLVAALAGAGYLAPLSDAARSALFGGLGAVVVALCAVVVRRRRPTPPWSWSLVPAFTALFLLGAVCRPWADGRPGPTAFVPDVFSVAGYLVLVLALGRMARASGGLRREVVFDALVASLAGAGAAVQFLVLPVLEVPGRSLPSSVLAGVYPLLDVVIVVLVLDLLLTAPAVVGHRWLGAAVGCLLVGDLGYAVLGRQGIFVAPTRYDAPFVLAYVLLAVAVLHAPRRGELTPRGPSVDAWSPARLVALCLSLVGGAYLASTRTDQGLAEQVVAFAVLCLAIGLVLARAVSAVNGHAAAKVVLEHRATHDALTDLLGRDEFTRRVEEDLTASRGPGGPGVHLLFVDLDGFKRVNDTHGHGAGDELLCEVAARLRALAPPHAVIGRLAGDEFVVAATGGVDTAVGLARDLLDGLRTPVPLPVGEVVVSASLGIAEVTTSLAVALREADAAMYRAKSRGRNQFVVWDAAMREEIGDQVEFELDLRSAVAEQALEVHYQAVVAVADGTPRGVEALLRWIHPLHGPVSPVEFVPVLEETGLVVDVGRWVLDTALADLSAWRRDGVVGDDFVLSVNVSPRQLLDPYFAETVRERLQAHGVEGRSLLLEITESSLLEHDERTLRLLESLRSLGAGLAVDDFGTGYSSLSYLRSFPVTRVKVDRSFVAGVNHHVGDEAVVRAVVAVSEALALAVTAEGVETEDQRRTLQELSVAHGQGWLWHRAQPAGETAAYLRAGRAALGRLPVRPD</sequence>
<dbReference type="PROSITE" id="PS50883">
    <property type="entry name" value="EAL"/>
    <property type="match status" value="1"/>
</dbReference>
<dbReference type="Gene3D" id="3.30.70.270">
    <property type="match status" value="1"/>
</dbReference>
<dbReference type="SMART" id="SM00267">
    <property type="entry name" value="GGDEF"/>
    <property type="match status" value="1"/>
</dbReference>
<accession>A6WF17</accession>
<dbReference type="SUPFAM" id="SSF141868">
    <property type="entry name" value="EAL domain-like"/>
    <property type="match status" value="1"/>
</dbReference>
<dbReference type="OrthoDB" id="3274397at2"/>
<dbReference type="KEGG" id="kra:Krad_3943"/>
<feature type="transmembrane region" description="Helical" evidence="1">
    <location>
        <begin position="257"/>
        <end position="279"/>
    </location>
</feature>
<keyword evidence="1" id="KW-0472">Membrane</keyword>
<gene>
    <name evidence="4" type="ordered locus">Krad_3943</name>
</gene>
<dbReference type="eggNOG" id="COG5001">
    <property type="taxonomic scope" value="Bacteria"/>
</dbReference>
<keyword evidence="1" id="KW-1133">Transmembrane helix</keyword>
<dbReference type="STRING" id="266940.Krad_3943"/>
<evidence type="ECO:0000259" key="2">
    <source>
        <dbReference type="PROSITE" id="PS50883"/>
    </source>
</evidence>
<dbReference type="CDD" id="cd01948">
    <property type="entry name" value="EAL"/>
    <property type="match status" value="1"/>
</dbReference>
<feature type="transmembrane region" description="Helical" evidence="1">
    <location>
        <begin position="71"/>
        <end position="90"/>
    </location>
</feature>
<dbReference type="Proteomes" id="UP000001116">
    <property type="component" value="Chromosome"/>
</dbReference>
<dbReference type="RefSeq" id="WP_012086308.1">
    <property type="nucleotide sequence ID" value="NC_009664.2"/>
</dbReference>
<feature type="transmembrane region" description="Helical" evidence="1">
    <location>
        <begin position="39"/>
        <end position="59"/>
    </location>
</feature>
<feature type="transmembrane region" description="Helical" evidence="1">
    <location>
        <begin position="165"/>
        <end position="184"/>
    </location>
</feature>
<dbReference type="SMART" id="SM00052">
    <property type="entry name" value="EAL"/>
    <property type="match status" value="1"/>
</dbReference>
<feature type="transmembrane region" description="Helical" evidence="1">
    <location>
        <begin position="291"/>
        <end position="309"/>
    </location>
</feature>
<feature type="transmembrane region" description="Helical" evidence="1">
    <location>
        <begin position="196"/>
        <end position="214"/>
    </location>
</feature>
<dbReference type="InterPro" id="IPR052155">
    <property type="entry name" value="Biofilm_reg_signaling"/>
</dbReference>
<dbReference type="CDD" id="cd01949">
    <property type="entry name" value="GGDEF"/>
    <property type="match status" value="1"/>
</dbReference>
<dbReference type="PANTHER" id="PTHR44757:SF2">
    <property type="entry name" value="BIOFILM ARCHITECTURE MAINTENANCE PROTEIN MBAA"/>
    <property type="match status" value="1"/>
</dbReference>
<protein>
    <submittedName>
        <fullName evidence="4">Diguanylate cyclase/phosphodiesterase</fullName>
    </submittedName>
</protein>
<keyword evidence="1" id="KW-0812">Transmembrane</keyword>
<dbReference type="Gene3D" id="3.20.20.450">
    <property type="entry name" value="EAL domain"/>
    <property type="match status" value="1"/>
</dbReference>
<name>A6WF17_KINRD</name>
<feature type="transmembrane region" description="Helical" evidence="1">
    <location>
        <begin position="226"/>
        <end position="245"/>
    </location>
</feature>
<dbReference type="NCBIfam" id="TIGR00254">
    <property type="entry name" value="GGDEF"/>
    <property type="match status" value="1"/>
</dbReference>
<evidence type="ECO:0000313" key="4">
    <source>
        <dbReference type="EMBL" id="ABS05406.1"/>
    </source>
</evidence>
<dbReference type="PROSITE" id="PS50887">
    <property type="entry name" value="GGDEF"/>
    <property type="match status" value="1"/>
</dbReference>
<dbReference type="Pfam" id="PF00990">
    <property type="entry name" value="GGDEF"/>
    <property type="match status" value="1"/>
</dbReference>
<keyword evidence="5" id="KW-1185">Reference proteome</keyword>
<evidence type="ECO:0000259" key="3">
    <source>
        <dbReference type="PROSITE" id="PS50887"/>
    </source>
</evidence>
<reference evidence="5" key="1">
    <citation type="journal article" date="2008" name="PLoS ONE">
        <title>Survival in nuclear waste, extreme resistance, and potential applications gleaned from the genome sequence of Kineococcus radiotolerans SRS30216.</title>
        <authorList>
            <person name="Bagwell C.E."/>
            <person name="Bhat S."/>
            <person name="Hawkins G.M."/>
            <person name="Smith B.W."/>
            <person name="Biswas T."/>
            <person name="Hoover T.R."/>
            <person name="Saunders E."/>
            <person name="Han C.S."/>
            <person name="Tsodikov O.V."/>
            <person name="Shimkets L.J."/>
        </authorList>
    </citation>
    <scope>NUCLEOTIDE SEQUENCE [LARGE SCALE GENOMIC DNA]</scope>
    <source>
        <strain evidence="5">ATCC BAA-149 / DSM 14245 / SRS30216</strain>
    </source>
</reference>
<feature type="transmembrane region" description="Helical" evidence="1">
    <location>
        <begin position="96"/>
        <end position="118"/>
    </location>
</feature>
<dbReference type="Pfam" id="PF00563">
    <property type="entry name" value="EAL"/>
    <property type="match status" value="1"/>
</dbReference>
<dbReference type="EMBL" id="CP000750">
    <property type="protein sequence ID" value="ABS05406.1"/>
    <property type="molecule type" value="Genomic_DNA"/>
</dbReference>